<sequence length="701" mass="80145">MSDSDAVDSSLSETSASSPSFSPPAAEKEHLNSVTAEELQLGADRKDRRRKLPLWSRESIEAAAYDRDRMSYEHMLVRYGAWSNVRGHVLAYTVLTVIAFVYKSHCDFIDLTETMHTVEEGRHIHCCCQLSERSCYLKEQAYHFHSGGYLEYAKYVGRRTALMVTVLTGFLCSLLLMFSHPKAGIQAIHIMLSLCVASVMMISMANLTEMLPYRLRFLAVSIYVFASGITNSIASLHFYFGFSFPQLAVISGLGYFGGIFIVASVIRDSICHLNIRNEADEVEELIRQEEMRLLDANPDAGIYYHNRVARKIFEDLVYLDRDELKLINFLKRLWRNSIMLEIAIALFQSISAALHEYEFGRFWSDQFRGPYLVQVDRITGYFLAFMVMLLLRKVHRVKALAYVFAVSLLISGVRRASVVFDKHNGCADIDLIETKYYVFSSILSILLHFLETTPSILRLTAPMIVYLPMYLLFLVYTYHIIIIIVTLVRSKSALPYSLYMFDLMPVSEKEPESEREDSEDEEALLVPARNTTSMVVCGSRKKNDLDGSSKGFDPIARLERMITREPEEFSTNNHNQINSNHNNHVDPERRWPGNDVRQRRETARAIFNKAQKAREKKEAKKFYGSVTRRRIISVQFNTRVLTKEESAEFMKRGDKDVKKNDAATCAPTRETDHGHVQSPDESFEMLSRAELNEAGYSGGAQ</sequence>
<feature type="region of interest" description="Disordered" evidence="1">
    <location>
        <begin position="1"/>
        <end position="42"/>
    </location>
</feature>
<feature type="region of interest" description="Disordered" evidence="1">
    <location>
        <begin position="652"/>
        <end position="682"/>
    </location>
</feature>
<feature type="transmembrane region" description="Helical" evidence="2">
    <location>
        <begin position="469"/>
        <end position="488"/>
    </location>
</feature>
<accession>A0A8R1YGI8</accession>
<feature type="region of interest" description="Disordered" evidence="1">
    <location>
        <begin position="570"/>
        <end position="597"/>
    </location>
</feature>
<keyword evidence="4" id="KW-1185">Reference proteome</keyword>
<gene>
    <name evidence="3" type="primary">WBGene00110643</name>
</gene>
<evidence type="ECO:0000256" key="2">
    <source>
        <dbReference type="SAM" id="Phobius"/>
    </source>
</evidence>
<reference evidence="4" key="1">
    <citation type="journal article" date="2008" name="Nat. Genet.">
        <title>The Pristionchus pacificus genome provides a unique perspective on nematode lifestyle and parasitism.</title>
        <authorList>
            <person name="Dieterich C."/>
            <person name="Clifton S.W."/>
            <person name="Schuster L.N."/>
            <person name="Chinwalla A."/>
            <person name="Delehaunty K."/>
            <person name="Dinkelacker I."/>
            <person name="Fulton L."/>
            <person name="Fulton R."/>
            <person name="Godfrey J."/>
            <person name="Minx P."/>
            <person name="Mitreva M."/>
            <person name="Roeseler W."/>
            <person name="Tian H."/>
            <person name="Witte H."/>
            <person name="Yang S.P."/>
            <person name="Wilson R.K."/>
            <person name="Sommer R.J."/>
        </authorList>
    </citation>
    <scope>NUCLEOTIDE SEQUENCE [LARGE SCALE GENOMIC DNA]</scope>
    <source>
        <strain evidence="4">PS312</strain>
    </source>
</reference>
<evidence type="ECO:0000256" key="1">
    <source>
        <dbReference type="SAM" id="MobiDB-lite"/>
    </source>
</evidence>
<accession>A0A2A6B7N3</accession>
<organism evidence="3 4">
    <name type="scientific">Pristionchus pacificus</name>
    <name type="common">Parasitic nematode worm</name>
    <dbReference type="NCBI Taxonomy" id="54126"/>
    <lineage>
        <taxon>Eukaryota</taxon>
        <taxon>Metazoa</taxon>
        <taxon>Ecdysozoa</taxon>
        <taxon>Nematoda</taxon>
        <taxon>Chromadorea</taxon>
        <taxon>Rhabditida</taxon>
        <taxon>Rhabditina</taxon>
        <taxon>Diplogasteromorpha</taxon>
        <taxon>Diplogasteroidea</taxon>
        <taxon>Neodiplogasteridae</taxon>
        <taxon>Pristionchus</taxon>
    </lineage>
</organism>
<feature type="transmembrane region" description="Helical" evidence="2">
    <location>
        <begin position="217"/>
        <end position="240"/>
    </location>
</feature>
<evidence type="ECO:0000313" key="4">
    <source>
        <dbReference type="Proteomes" id="UP000005239"/>
    </source>
</evidence>
<dbReference type="Proteomes" id="UP000005239">
    <property type="component" value="Unassembled WGS sequence"/>
</dbReference>
<protein>
    <submittedName>
        <fullName evidence="3">Uncharacterized protein</fullName>
    </submittedName>
</protein>
<dbReference type="AlphaFoldDB" id="A0A2A6B7N3"/>
<dbReference type="CDD" id="cd06174">
    <property type="entry name" value="MFS"/>
    <property type="match status" value="1"/>
</dbReference>
<feature type="transmembrane region" description="Helical" evidence="2">
    <location>
        <begin position="333"/>
        <end position="354"/>
    </location>
</feature>
<dbReference type="Gene3D" id="1.20.1250.20">
    <property type="entry name" value="MFS general substrate transporter like domains"/>
    <property type="match status" value="1"/>
</dbReference>
<dbReference type="InterPro" id="IPR036259">
    <property type="entry name" value="MFS_trans_sf"/>
</dbReference>
<feature type="transmembrane region" description="Helical" evidence="2">
    <location>
        <begin position="160"/>
        <end position="178"/>
    </location>
</feature>
<feature type="compositionally biased region" description="Low complexity" evidence="1">
    <location>
        <begin position="9"/>
        <end position="25"/>
    </location>
</feature>
<feature type="compositionally biased region" description="Basic and acidic residues" evidence="1">
    <location>
        <begin position="583"/>
        <end position="597"/>
    </location>
</feature>
<name>A0A2A6B7N3_PRIPA</name>
<feature type="transmembrane region" description="Helical" evidence="2">
    <location>
        <begin position="246"/>
        <end position="266"/>
    </location>
</feature>
<feature type="transmembrane region" description="Helical" evidence="2">
    <location>
        <begin position="374"/>
        <end position="392"/>
    </location>
</feature>
<reference evidence="3" key="2">
    <citation type="submission" date="2022-06" db="UniProtKB">
        <authorList>
            <consortium name="EnsemblMetazoa"/>
        </authorList>
    </citation>
    <scope>IDENTIFICATION</scope>
    <source>
        <strain evidence="3">PS312</strain>
    </source>
</reference>
<keyword evidence="2" id="KW-0472">Membrane</keyword>
<proteinExistence type="predicted"/>
<feature type="compositionally biased region" description="Basic and acidic residues" evidence="1">
    <location>
        <begin position="652"/>
        <end position="661"/>
    </location>
</feature>
<feature type="transmembrane region" description="Helical" evidence="2">
    <location>
        <begin position="184"/>
        <end position="205"/>
    </location>
</feature>
<keyword evidence="2" id="KW-1133">Transmembrane helix</keyword>
<feature type="transmembrane region" description="Helical" evidence="2">
    <location>
        <begin position="399"/>
        <end position="416"/>
    </location>
</feature>
<dbReference type="EnsemblMetazoa" id="PPA21089.1">
    <property type="protein sequence ID" value="PPA21089.1"/>
    <property type="gene ID" value="WBGene00110643"/>
</dbReference>
<feature type="compositionally biased region" description="Low complexity" evidence="1">
    <location>
        <begin position="572"/>
        <end position="582"/>
    </location>
</feature>
<dbReference type="SUPFAM" id="SSF103473">
    <property type="entry name" value="MFS general substrate transporter"/>
    <property type="match status" value="1"/>
</dbReference>
<evidence type="ECO:0000313" key="3">
    <source>
        <dbReference type="EnsemblMetazoa" id="PPA21089.1"/>
    </source>
</evidence>
<keyword evidence="2" id="KW-0812">Transmembrane</keyword>
<feature type="transmembrane region" description="Helical" evidence="2">
    <location>
        <begin position="436"/>
        <end position="457"/>
    </location>
</feature>